<comment type="caution">
    <text evidence="1">The sequence shown here is derived from an EMBL/GenBank/DDBJ whole genome shotgun (WGS) entry which is preliminary data.</text>
</comment>
<gene>
    <name evidence="1" type="ORF">EVAR_62936_1</name>
</gene>
<dbReference type="Proteomes" id="UP000299102">
    <property type="component" value="Unassembled WGS sequence"/>
</dbReference>
<accession>A0A4C1ZGR0</accession>
<reference evidence="1 2" key="1">
    <citation type="journal article" date="2019" name="Commun. Biol.">
        <title>The bagworm genome reveals a unique fibroin gene that provides high tensile strength.</title>
        <authorList>
            <person name="Kono N."/>
            <person name="Nakamura H."/>
            <person name="Ohtoshi R."/>
            <person name="Tomita M."/>
            <person name="Numata K."/>
            <person name="Arakawa K."/>
        </authorList>
    </citation>
    <scope>NUCLEOTIDE SEQUENCE [LARGE SCALE GENOMIC DNA]</scope>
</reference>
<sequence>MNTRLLHNRHNIRMSHTAANTLQNKNDSARAVYYHTLTKYGREVSVSVERYAIPIRKTGNALVTPLALQVSMGGDDTTINVNAPSSPTLAAPTHYFYIQGFVKFIRVSPLCPATVIPILRYISITVTAADERDKLTILMVQGNGCTESWA</sequence>
<proteinExistence type="predicted"/>
<dbReference type="AlphaFoldDB" id="A0A4C1ZGR0"/>
<protein>
    <submittedName>
        <fullName evidence="1">Uncharacterized protein</fullName>
    </submittedName>
</protein>
<organism evidence="1 2">
    <name type="scientific">Eumeta variegata</name>
    <name type="common">Bagworm moth</name>
    <name type="synonym">Eumeta japonica</name>
    <dbReference type="NCBI Taxonomy" id="151549"/>
    <lineage>
        <taxon>Eukaryota</taxon>
        <taxon>Metazoa</taxon>
        <taxon>Ecdysozoa</taxon>
        <taxon>Arthropoda</taxon>
        <taxon>Hexapoda</taxon>
        <taxon>Insecta</taxon>
        <taxon>Pterygota</taxon>
        <taxon>Neoptera</taxon>
        <taxon>Endopterygota</taxon>
        <taxon>Lepidoptera</taxon>
        <taxon>Glossata</taxon>
        <taxon>Ditrysia</taxon>
        <taxon>Tineoidea</taxon>
        <taxon>Psychidae</taxon>
        <taxon>Oiketicinae</taxon>
        <taxon>Eumeta</taxon>
    </lineage>
</organism>
<keyword evidence="2" id="KW-1185">Reference proteome</keyword>
<name>A0A4C1ZGR0_EUMVA</name>
<evidence type="ECO:0000313" key="2">
    <source>
        <dbReference type="Proteomes" id="UP000299102"/>
    </source>
</evidence>
<evidence type="ECO:0000313" key="1">
    <source>
        <dbReference type="EMBL" id="GBP86333.1"/>
    </source>
</evidence>
<dbReference type="EMBL" id="BGZK01001788">
    <property type="protein sequence ID" value="GBP86333.1"/>
    <property type="molecule type" value="Genomic_DNA"/>
</dbReference>